<feature type="domain" description="Glutamine amidotransferase type-2" evidence="2">
    <location>
        <begin position="2"/>
        <end position="256"/>
    </location>
</feature>
<gene>
    <name evidence="3" type="primary">egtC</name>
    <name evidence="3" type="ORF">RM531_04880</name>
</gene>
<keyword evidence="1" id="KW-0315">Glutamine amidotransferase</keyword>
<dbReference type="Pfam" id="PF13230">
    <property type="entry name" value="GATase_4"/>
    <property type="match status" value="1"/>
</dbReference>
<evidence type="ECO:0000256" key="1">
    <source>
        <dbReference type="ARBA" id="ARBA00022962"/>
    </source>
</evidence>
<dbReference type="SUPFAM" id="SSF56235">
    <property type="entry name" value="N-terminal nucleophile aminohydrolases (Ntn hydrolases)"/>
    <property type="match status" value="1"/>
</dbReference>
<dbReference type="PROSITE" id="PS51278">
    <property type="entry name" value="GATASE_TYPE_2"/>
    <property type="match status" value="1"/>
</dbReference>
<proteinExistence type="predicted"/>
<dbReference type="NCBIfam" id="TIGR03442">
    <property type="entry name" value="ergothioneine biosynthesis protein EgtC"/>
    <property type="match status" value="1"/>
</dbReference>
<dbReference type="PANTHER" id="PTHR43187">
    <property type="entry name" value="GLUTAMINE AMIDOTRANSFERASE DUG3-RELATED"/>
    <property type="match status" value="1"/>
</dbReference>
<evidence type="ECO:0000259" key="2">
    <source>
        <dbReference type="PROSITE" id="PS51278"/>
    </source>
</evidence>
<dbReference type="EMBL" id="JAVRHY010000003">
    <property type="protein sequence ID" value="MDT0617798.1"/>
    <property type="molecule type" value="Genomic_DNA"/>
</dbReference>
<dbReference type="InterPro" id="IPR017932">
    <property type="entry name" value="GATase_2_dom"/>
</dbReference>
<accession>A0ABU3B5Q8</accession>
<dbReference type="PANTHER" id="PTHR43187:SF1">
    <property type="entry name" value="GLUTAMINE AMIDOTRANSFERASE DUG3-RELATED"/>
    <property type="match status" value="1"/>
</dbReference>
<dbReference type="RefSeq" id="WP_311657702.1">
    <property type="nucleotide sequence ID" value="NZ_JAVRHY010000003.1"/>
</dbReference>
<name>A0ABU3B5Q8_9GAMM</name>
<dbReference type="InterPro" id="IPR052373">
    <property type="entry name" value="Gamma-glu_amide_hydrolase"/>
</dbReference>
<dbReference type="CDD" id="cd01908">
    <property type="entry name" value="YafJ"/>
    <property type="match status" value="1"/>
</dbReference>
<keyword evidence="4" id="KW-1185">Reference proteome</keyword>
<dbReference type="InterPro" id="IPR029055">
    <property type="entry name" value="Ntn_hydrolases_N"/>
</dbReference>
<dbReference type="Proteomes" id="UP001259982">
    <property type="component" value="Unassembled WGS sequence"/>
</dbReference>
<sequence length="256" mass="28264">MCRIAAYLGPPLGLADFLQRPPHSLYRQSWAPREMLTATVNADGWGVAWRCEDGRPGVYRHPLPIWADINLDSLGRSLVSREWVGNVRSATTGLGTSDVNTQPFAADNWLFTHNGYIADFAAGLRRELRAGLSPAFEADIQGNTDSEYLFAWLREQQTQPADALRQTVAWLRTRLDGDDDRALLNLLISDGEMLHATRAAIGADCPSLYFHQAHPDFGDGCLIASENLDDHPGWQPVPPQHQISLAPGRAPTVEPC</sequence>
<evidence type="ECO:0000313" key="4">
    <source>
        <dbReference type="Proteomes" id="UP001259982"/>
    </source>
</evidence>
<protein>
    <submittedName>
        <fullName evidence="3">Ergothioneine biosynthesis protein EgtC</fullName>
    </submittedName>
</protein>
<dbReference type="InterPro" id="IPR017808">
    <property type="entry name" value="EgtC"/>
</dbReference>
<dbReference type="InterPro" id="IPR026869">
    <property type="entry name" value="EgtC-like"/>
</dbReference>
<reference evidence="3 4" key="1">
    <citation type="submission" date="2023-09" db="EMBL/GenBank/DDBJ databases">
        <authorList>
            <person name="Rey-Velasco X."/>
        </authorList>
    </citation>
    <scope>NUCLEOTIDE SEQUENCE [LARGE SCALE GENOMIC DNA]</scope>
    <source>
        <strain evidence="3 4">P385</strain>
    </source>
</reference>
<dbReference type="Gene3D" id="3.60.20.10">
    <property type="entry name" value="Glutamine Phosphoribosylpyrophosphate, subunit 1, domain 1"/>
    <property type="match status" value="1"/>
</dbReference>
<evidence type="ECO:0000313" key="3">
    <source>
        <dbReference type="EMBL" id="MDT0617798.1"/>
    </source>
</evidence>
<organism evidence="3 4">
    <name type="scientific">Spectribacter acetivorans</name>
    <dbReference type="NCBI Taxonomy" id="3075603"/>
    <lineage>
        <taxon>Bacteria</taxon>
        <taxon>Pseudomonadati</taxon>
        <taxon>Pseudomonadota</taxon>
        <taxon>Gammaproteobacteria</taxon>
        <taxon>Salinisphaerales</taxon>
        <taxon>Salinisphaeraceae</taxon>
        <taxon>Spectribacter</taxon>
    </lineage>
</organism>
<comment type="caution">
    <text evidence="3">The sequence shown here is derived from an EMBL/GenBank/DDBJ whole genome shotgun (WGS) entry which is preliminary data.</text>
</comment>